<dbReference type="InterPro" id="IPR003650">
    <property type="entry name" value="Orange_dom"/>
</dbReference>
<dbReference type="GO" id="GO:0046983">
    <property type="term" value="F:protein dimerization activity"/>
    <property type="evidence" value="ECO:0007669"/>
    <property type="project" value="InterPro"/>
</dbReference>
<evidence type="ECO:0000256" key="6">
    <source>
        <dbReference type="ARBA" id="ARBA00023125"/>
    </source>
</evidence>
<keyword evidence="7" id="KW-0804">Transcription</keyword>
<dbReference type="Pfam" id="PF00010">
    <property type="entry name" value="HLH"/>
    <property type="match status" value="1"/>
</dbReference>
<comment type="subcellular location">
    <subcellularLocation>
        <location evidence="1">Nucleus</location>
    </subcellularLocation>
</comment>
<feature type="region of interest" description="Disordered" evidence="10">
    <location>
        <begin position="243"/>
        <end position="370"/>
    </location>
</feature>
<dbReference type="InterPro" id="IPR050370">
    <property type="entry name" value="HES_HEY"/>
</dbReference>
<evidence type="ECO:0000256" key="3">
    <source>
        <dbReference type="ARBA" id="ARBA00022491"/>
    </source>
</evidence>
<dbReference type="Gene3D" id="4.10.280.10">
    <property type="entry name" value="Helix-loop-helix DNA-binding domain"/>
    <property type="match status" value="1"/>
</dbReference>
<proteinExistence type="inferred from homology"/>
<dbReference type="AlphaFoldDB" id="A0A811UIC2"/>
<feature type="compositionally biased region" description="Low complexity" evidence="10">
    <location>
        <begin position="347"/>
        <end position="363"/>
    </location>
</feature>
<dbReference type="SMART" id="SM00353">
    <property type="entry name" value="HLH"/>
    <property type="match status" value="1"/>
</dbReference>
<evidence type="ECO:0000256" key="4">
    <source>
        <dbReference type="ARBA" id="ARBA00022976"/>
    </source>
</evidence>
<reference evidence="13" key="1">
    <citation type="submission" date="2020-11" db="EMBL/GenBank/DDBJ databases">
        <authorList>
            <person name="Whitehead M."/>
        </authorList>
    </citation>
    <scope>NUCLEOTIDE SEQUENCE</scope>
    <source>
        <strain evidence="13">EGII</strain>
    </source>
</reference>
<dbReference type="GO" id="GO:0006355">
    <property type="term" value="P:regulation of DNA-templated transcription"/>
    <property type="evidence" value="ECO:0007669"/>
    <property type="project" value="InterPro"/>
</dbReference>
<dbReference type="SUPFAM" id="SSF158457">
    <property type="entry name" value="Orange domain-like"/>
    <property type="match status" value="1"/>
</dbReference>
<dbReference type="InterPro" id="IPR036638">
    <property type="entry name" value="HLH_DNA-bd_sf"/>
</dbReference>
<dbReference type="SUPFAM" id="SSF47459">
    <property type="entry name" value="HLH, helix-loop-helix DNA-binding domain"/>
    <property type="match status" value="1"/>
</dbReference>
<dbReference type="PROSITE" id="PS51054">
    <property type="entry name" value="ORANGE"/>
    <property type="match status" value="1"/>
</dbReference>
<dbReference type="EMBL" id="CAJHJT010000012">
    <property type="protein sequence ID" value="CAD6998521.1"/>
    <property type="molecule type" value="Genomic_DNA"/>
</dbReference>
<evidence type="ECO:0000256" key="8">
    <source>
        <dbReference type="ARBA" id="ARBA00023242"/>
    </source>
</evidence>
<keyword evidence="8" id="KW-0539">Nucleus</keyword>
<evidence type="ECO:0000313" key="13">
    <source>
        <dbReference type="EMBL" id="CAD6998521.1"/>
    </source>
</evidence>
<feature type="region of interest" description="Disordered" evidence="10">
    <location>
        <begin position="194"/>
        <end position="213"/>
    </location>
</feature>
<sequence length="440" mass="48917">MEHNLHNNTPVHWGYGVGSVPTTPLSHWAPPPQSHSLKRTLSESDCDELYSEESSKEQVSPSEPGSCQLLTRKKRRGVIEKKRRDRINSSLTELKRLVPSAYEKQGSAKLEKAEILQLTVEHLKSLQSKGIESFSYDPQRFAMDYHIIGFRECAAEVARYLVTIEGMDIQDPLRLRLMSHLQYFVQQRELSAKSCASPGGWTTTSASSGYQPNCASTPYQSYPGAATAHPGINPTYVPTPIHAYPTLSTSPSSTSHLLPQQLQQQHLQQQQQQLQQQQQQQQSAPVQVNRASSANGSVPGEAIPTISHSTGQQNPQQQQQQPHSTHQTQPTAPHVQQPTVSHESHHQQQQQQQPPTQAQPQPQHYTQEHTHTDQGVTYADLSNSQVHIDHRNASTGITAPGLSYTGTTHYPVASAQEYNSNYVAANGSKPYRPWGAEMAY</sequence>
<dbReference type="InterPro" id="IPR011598">
    <property type="entry name" value="bHLH_dom"/>
</dbReference>
<evidence type="ECO:0000256" key="7">
    <source>
        <dbReference type="ARBA" id="ARBA00023163"/>
    </source>
</evidence>
<dbReference type="SMART" id="SM00511">
    <property type="entry name" value="ORANGE"/>
    <property type="match status" value="1"/>
</dbReference>
<keyword evidence="5" id="KW-0805">Transcription regulation</keyword>
<dbReference type="GO" id="GO:0003677">
    <property type="term" value="F:DNA binding"/>
    <property type="evidence" value="ECO:0007669"/>
    <property type="project" value="UniProtKB-KW"/>
</dbReference>
<comment type="caution">
    <text evidence="13">The sequence shown here is derived from an EMBL/GenBank/DDBJ whole genome shotgun (WGS) entry which is preliminary data.</text>
</comment>
<accession>A0A811UIC2</accession>
<keyword evidence="3" id="KW-0678">Repressor</keyword>
<protein>
    <submittedName>
        <fullName evidence="13">(Mediterranean fruit fly) hypothetical protein</fullName>
    </submittedName>
</protein>
<dbReference type="GO" id="GO:0007219">
    <property type="term" value="P:Notch signaling pathway"/>
    <property type="evidence" value="ECO:0007669"/>
    <property type="project" value="UniProtKB-KW"/>
</dbReference>
<dbReference type="CDD" id="cd11407">
    <property type="entry name" value="bHLH-O_HERP"/>
    <property type="match status" value="1"/>
</dbReference>
<feature type="compositionally biased region" description="Polar residues" evidence="10">
    <location>
        <begin position="200"/>
        <end position="213"/>
    </location>
</feature>
<evidence type="ECO:0000259" key="11">
    <source>
        <dbReference type="PROSITE" id="PS50888"/>
    </source>
</evidence>
<dbReference type="Gene3D" id="6.10.250.980">
    <property type="match status" value="1"/>
</dbReference>
<evidence type="ECO:0000256" key="10">
    <source>
        <dbReference type="SAM" id="MobiDB-lite"/>
    </source>
</evidence>
<keyword evidence="6" id="KW-0238">DNA-binding</keyword>
<dbReference type="GO" id="GO:0005634">
    <property type="term" value="C:nucleus"/>
    <property type="evidence" value="ECO:0007669"/>
    <property type="project" value="UniProtKB-SubCell"/>
</dbReference>
<evidence type="ECO:0000256" key="5">
    <source>
        <dbReference type="ARBA" id="ARBA00023015"/>
    </source>
</evidence>
<dbReference type="FunFam" id="4.10.280.10:FF:000012">
    <property type="entry name" value="hairy/enhancer-of-split related with YRPW motif protein 1"/>
    <property type="match status" value="1"/>
</dbReference>
<evidence type="ECO:0000256" key="9">
    <source>
        <dbReference type="ARBA" id="ARBA00038262"/>
    </source>
</evidence>
<name>A0A811UIC2_CERCA</name>
<evidence type="ECO:0000256" key="1">
    <source>
        <dbReference type="ARBA" id="ARBA00004123"/>
    </source>
</evidence>
<feature type="domain" description="Orange" evidence="12">
    <location>
        <begin position="149"/>
        <end position="181"/>
    </location>
</feature>
<comment type="similarity">
    <text evidence="9">Belongs to the HEY family.</text>
</comment>
<dbReference type="Pfam" id="PF07527">
    <property type="entry name" value="Hairy_orange"/>
    <property type="match status" value="1"/>
</dbReference>
<keyword evidence="14" id="KW-1185">Reference proteome</keyword>
<dbReference type="GO" id="GO:0032502">
    <property type="term" value="P:developmental process"/>
    <property type="evidence" value="ECO:0007669"/>
    <property type="project" value="UniProtKB-ARBA"/>
</dbReference>
<keyword evidence="2" id="KW-0217">Developmental protein</keyword>
<dbReference type="PROSITE" id="PS50888">
    <property type="entry name" value="BHLH"/>
    <property type="match status" value="1"/>
</dbReference>
<keyword evidence="4" id="KW-0914">Notch signaling pathway</keyword>
<evidence type="ECO:0000259" key="12">
    <source>
        <dbReference type="PROSITE" id="PS51054"/>
    </source>
</evidence>
<feature type="compositionally biased region" description="Low complexity" evidence="10">
    <location>
        <begin position="247"/>
        <end position="283"/>
    </location>
</feature>
<organism evidence="13 14">
    <name type="scientific">Ceratitis capitata</name>
    <name type="common">Mediterranean fruit fly</name>
    <name type="synonym">Tephritis capitata</name>
    <dbReference type="NCBI Taxonomy" id="7213"/>
    <lineage>
        <taxon>Eukaryota</taxon>
        <taxon>Metazoa</taxon>
        <taxon>Ecdysozoa</taxon>
        <taxon>Arthropoda</taxon>
        <taxon>Hexapoda</taxon>
        <taxon>Insecta</taxon>
        <taxon>Pterygota</taxon>
        <taxon>Neoptera</taxon>
        <taxon>Endopterygota</taxon>
        <taxon>Diptera</taxon>
        <taxon>Brachycera</taxon>
        <taxon>Muscomorpha</taxon>
        <taxon>Tephritoidea</taxon>
        <taxon>Tephritidae</taxon>
        <taxon>Ceratitis</taxon>
        <taxon>Ceratitis</taxon>
    </lineage>
</organism>
<dbReference type="PANTHER" id="PTHR10985">
    <property type="entry name" value="BASIC HELIX-LOOP-HELIX TRANSCRIPTION FACTOR, HES-RELATED"/>
    <property type="match status" value="1"/>
</dbReference>
<evidence type="ECO:0000256" key="2">
    <source>
        <dbReference type="ARBA" id="ARBA00022473"/>
    </source>
</evidence>
<dbReference type="Proteomes" id="UP000606786">
    <property type="component" value="Unassembled WGS sequence"/>
</dbReference>
<feature type="compositionally biased region" description="Low complexity" evidence="10">
    <location>
        <begin position="307"/>
        <end position="334"/>
    </location>
</feature>
<dbReference type="OrthoDB" id="6371181at2759"/>
<feature type="domain" description="BHLH" evidence="11">
    <location>
        <begin position="71"/>
        <end position="126"/>
    </location>
</feature>
<evidence type="ECO:0000313" key="14">
    <source>
        <dbReference type="Proteomes" id="UP000606786"/>
    </source>
</evidence>
<gene>
    <name evidence="13" type="ORF">CCAP1982_LOCUS7109</name>
</gene>
<feature type="region of interest" description="Disordered" evidence="10">
    <location>
        <begin position="24"/>
        <end position="43"/>
    </location>
</feature>
<feature type="compositionally biased region" description="Polar residues" evidence="10">
    <location>
        <begin position="284"/>
        <end position="296"/>
    </location>
</feature>